<feature type="domain" description="SWIM-type" evidence="2">
    <location>
        <begin position="134"/>
        <end position="168"/>
    </location>
</feature>
<comment type="caution">
    <text evidence="3">The sequence shown here is derived from an EMBL/GenBank/DDBJ whole genome shotgun (WGS) entry which is preliminary data.</text>
</comment>
<dbReference type="Proteomes" id="UP001460270">
    <property type="component" value="Unassembled WGS sequence"/>
</dbReference>
<dbReference type="AlphaFoldDB" id="A0AAW0NU42"/>
<keyword evidence="1" id="KW-0479">Metal-binding</keyword>
<organism evidence="3 4">
    <name type="scientific">Mugilogobius chulae</name>
    <name type="common">yellowstripe goby</name>
    <dbReference type="NCBI Taxonomy" id="88201"/>
    <lineage>
        <taxon>Eukaryota</taxon>
        <taxon>Metazoa</taxon>
        <taxon>Chordata</taxon>
        <taxon>Craniata</taxon>
        <taxon>Vertebrata</taxon>
        <taxon>Euteleostomi</taxon>
        <taxon>Actinopterygii</taxon>
        <taxon>Neopterygii</taxon>
        <taxon>Teleostei</taxon>
        <taxon>Neoteleostei</taxon>
        <taxon>Acanthomorphata</taxon>
        <taxon>Gobiaria</taxon>
        <taxon>Gobiiformes</taxon>
        <taxon>Gobioidei</taxon>
        <taxon>Gobiidae</taxon>
        <taxon>Gobionellinae</taxon>
        <taxon>Mugilogobius</taxon>
    </lineage>
</organism>
<accession>A0AAW0NU42</accession>
<keyword evidence="1" id="KW-0863">Zinc-finger</keyword>
<evidence type="ECO:0000259" key="2">
    <source>
        <dbReference type="PROSITE" id="PS50966"/>
    </source>
</evidence>
<reference evidence="4" key="1">
    <citation type="submission" date="2024-04" db="EMBL/GenBank/DDBJ databases">
        <title>Salinicola lusitanus LLJ914,a marine bacterium isolated from the Okinawa Trough.</title>
        <authorList>
            <person name="Li J."/>
        </authorList>
    </citation>
    <scope>NUCLEOTIDE SEQUENCE [LARGE SCALE GENOMIC DNA]</scope>
</reference>
<sequence length="191" mass="21656">MDVRVLTACRWQGMSAEVQGLRLQPEAKLRYLKKIEKIGNVDPYDNKETWSRENPEDLPPLTFPDIFSYLVCGVSAYTANQFRNYKSMEAHVQFTNGWVQDLEVLKPPQCDFVVIRTKVMHSQRLNEPPLKPWVIVSIAGRVECAHCTCMAGVAETCTHVAALLFKVEATVRIRGTKTVTDEPAYWVLPGT</sequence>
<proteinExistence type="predicted"/>
<evidence type="ECO:0000256" key="1">
    <source>
        <dbReference type="PROSITE-ProRule" id="PRU00325"/>
    </source>
</evidence>
<evidence type="ECO:0000313" key="4">
    <source>
        <dbReference type="Proteomes" id="UP001460270"/>
    </source>
</evidence>
<dbReference type="PROSITE" id="PS50966">
    <property type="entry name" value="ZF_SWIM"/>
    <property type="match status" value="1"/>
</dbReference>
<gene>
    <name evidence="3" type="ORF">WMY93_020504</name>
</gene>
<dbReference type="PANTHER" id="PTHR47526:SF4">
    <property type="entry name" value="SWIM-TYPE DOMAIN-CONTAINING PROTEIN"/>
    <property type="match status" value="1"/>
</dbReference>
<dbReference type="InterPro" id="IPR007527">
    <property type="entry name" value="Znf_SWIM"/>
</dbReference>
<dbReference type="GO" id="GO:0008270">
    <property type="term" value="F:zinc ion binding"/>
    <property type="evidence" value="ECO:0007669"/>
    <property type="project" value="UniProtKB-KW"/>
</dbReference>
<keyword evidence="1" id="KW-0862">Zinc</keyword>
<protein>
    <recommendedName>
        <fullName evidence="2">SWIM-type domain-containing protein</fullName>
    </recommendedName>
</protein>
<evidence type="ECO:0000313" key="3">
    <source>
        <dbReference type="EMBL" id="KAK7899651.1"/>
    </source>
</evidence>
<dbReference type="EMBL" id="JBBPFD010000014">
    <property type="protein sequence ID" value="KAK7899651.1"/>
    <property type="molecule type" value="Genomic_DNA"/>
</dbReference>
<keyword evidence="4" id="KW-1185">Reference proteome</keyword>
<name>A0AAW0NU42_9GOBI</name>
<dbReference type="PANTHER" id="PTHR47526">
    <property type="entry name" value="ATP-DEPENDENT DNA HELICASE"/>
    <property type="match status" value="1"/>
</dbReference>